<evidence type="ECO:0000256" key="3">
    <source>
        <dbReference type="SAM" id="MobiDB-lite"/>
    </source>
</evidence>
<dbReference type="EMBL" id="JAIMFO010000005">
    <property type="protein sequence ID" value="MBY4797419.1"/>
    <property type="molecule type" value="Genomic_DNA"/>
</dbReference>
<evidence type="ECO:0000259" key="4">
    <source>
        <dbReference type="Pfam" id="PF00005"/>
    </source>
</evidence>
<dbReference type="RefSeq" id="WP_222199137.1">
    <property type="nucleotide sequence ID" value="NZ_JAIMFO010000005.1"/>
</dbReference>
<protein>
    <submittedName>
        <fullName evidence="5">ATP-binding cassette domain-containing protein</fullName>
    </submittedName>
</protein>
<feature type="region of interest" description="Disordered" evidence="3">
    <location>
        <begin position="130"/>
        <end position="154"/>
    </location>
</feature>
<sequence length="154" mass="16630">MDISVNHLVKRIGAETVLDDITLSFCSSKVYGLRGKNGSGKTMLLRALCGLILPTSGSISVDGVMLGEGTELSFPEDAGTLIESPGVIRRYSGLRYLLELASIRKVVTEKDIVELMMRIGLDPLSRKPKKVFSRNAPESGHRCCSYGEASSHSA</sequence>
<dbReference type="Proteomes" id="UP000700908">
    <property type="component" value="Unassembled WGS sequence"/>
</dbReference>
<dbReference type="PANTHER" id="PTHR43335">
    <property type="entry name" value="ABC TRANSPORTER, ATP-BINDING PROTEIN"/>
    <property type="match status" value="1"/>
</dbReference>
<keyword evidence="5" id="KW-0547">Nucleotide-binding</keyword>
<dbReference type="GO" id="GO:0005524">
    <property type="term" value="F:ATP binding"/>
    <property type="evidence" value="ECO:0007669"/>
    <property type="project" value="UniProtKB-KW"/>
</dbReference>
<keyword evidence="6" id="KW-1185">Reference proteome</keyword>
<feature type="domain" description="ABC transporter" evidence="4">
    <location>
        <begin position="18"/>
        <end position="123"/>
    </location>
</feature>
<dbReference type="SUPFAM" id="SSF52540">
    <property type="entry name" value="P-loop containing nucleoside triphosphate hydrolases"/>
    <property type="match status" value="1"/>
</dbReference>
<dbReference type="Gene3D" id="3.40.50.300">
    <property type="entry name" value="P-loop containing nucleotide triphosphate hydrolases"/>
    <property type="match status" value="1"/>
</dbReference>
<evidence type="ECO:0000256" key="2">
    <source>
        <dbReference type="ARBA" id="ARBA00022448"/>
    </source>
</evidence>
<comment type="caution">
    <text evidence="5">The sequence shown here is derived from an EMBL/GenBank/DDBJ whole genome shotgun (WGS) entry which is preliminary data.</text>
</comment>
<organism evidence="5 6">
    <name type="scientific">Collinsella ureilytica</name>
    <dbReference type="NCBI Taxonomy" id="2869515"/>
    <lineage>
        <taxon>Bacteria</taxon>
        <taxon>Bacillati</taxon>
        <taxon>Actinomycetota</taxon>
        <taxon>Coriobacteriia</taxon>
        <taxon>Coriobacteriales</taxon>
        <taxon>Coriobacteriaceae</taxon>
        <taxon>Collinsella</taxon>
    </lineage>
</organism>
<comment type="similarity">
    <text evidence="1">Belongs to the ABC transporter superfamily.</text>
</comment>
<dbReference type="InterPro" id="IPR003439">
    <property type="entry name" value="ABC_transporter-like_ATP-bd"/>
</dbReference>
<evidence type="ECO:0000256" key="1">
    <source>
        <dbReference type="ARBA" id="ARBA00005417"/>
    </source>
</evidence>
<name>A0ABS7MJ88_9ACTN</name>
<gene>
    <name evidence="5" type="ORF">K6V98_03460</name>
</gene>
<reference evidence="5 6" key="1">
    <citation type="submission" date="2021-08" db="EMBL/GenBank/DDBJ databases">
        <title>Collinsella faecalis sp. nov. isolated from swine faeces.</title>
        <authorList>
            <person name="Oh B.S."/>
            <person name="Lee J.H."/>
        </authorList>
    </citation>
    <scope>NUCLEOTIDE SEQUENCE [LARGE SCALE GENOMIC DNA]</scope>
    <source>
        <strain evidence="5 6">AGMB00827</strain>
    </source>
</reference>
<proteinExistence type="inferred from homology"/>
<evidence type="ECO:0000313" key="6">
    <source>
        <dbReference type="Proteomes" id="UP000700908"/>
    </source>
</evidence>
<accession>A0ABS7MJ88</accession>
<keyword evidence="5" id="KW-0067">ATP-binding</keyword>
<evidence type="ECO:0000313" key="5">
    <source>
        <dbReference type="EMBL" id="MBY4797419.1"/>
    </source>
</evidence>
<dbReference type="Pfam" id="PF00005">
    <property type="entry name" value="ABC_tran"/>
    <property type="match status" value="1"/>
</dbReference>
<dbReference type="InterPro" id="IPR027417">
    <property type="entry name" value="P-loop_NTPase"/>
</dbReference>
<keyword evidence="2" id="KW-0813">Transport</keyword>